<gene>
    <name evidence="1" type="ORF">PIB30_071299</name>
</gene>
<dbReference type="EMBL" id="JASCZI010031029">
    <property type="protein sequence ID" value="MED6125718.1"/>
    <property type="molecule type" value="Genomic_DNA"/>
</dbReference>
<comment type="caution">
    <text evidence="1">The sequence shown here is derived from an EMBL/GenBank/DDBJ whole genome shotgun (WGS) entry which is preliminary data.</text>
</comment>
<name>A0ABU6RPK6_9FABA</name>
<feature type="non-terminal residue" evidence="1">
    <location>
        <position position="1"/>
    </location>
</feature>
<evidence type="ECO:0000313" key="2">
    <source>
        <dbReference type="Proteomes" id="UP001341840"/>
    </source>
</evidence>
<sequence length="59" mass="6479">TSEALRRQQIFLFLHNLEVATADSNLSFALAFSFIASDFSISTAAFRTYNAFKSPIGCA</sequence>
<organism evidence="1 2">
    <name type="scientific">Stylosanthes scabra</name>
    <dbReference type="NCBI Taxonomy" id="79078"/>
    <lineage>
        <taxon>Eukaryota</taxon>
        <taxon>Viridiplantae</taxon>
        <taxon>Streptophyta</taxon>
        <taxon>Embryophyta</taxon>
        <taxon>Tracheophyta</taxon>
        <taxon>Spermatophyta</taxon>
        <taxon>Magnoliopsida</taxon>
        <taxon>eudicotyledons</taxon>
        <taxon>Gunneridae</taxon>
        <taxon>Pentapetalae</taxon>
        <taxon>rosids</taxon>
        <taxon>fabids</taxon>
        <taxon>Fabales</taxon>
        <taxon>Fabaceae</taxon>
        <taxon>Papilionoideae</taxon>
        <taxon>50 kb inversion clade</taxon>
        <taxon>dalbergioids sensu lato</taxon>
        <taxon>Dalbergieae</taxon>
        <taxon>Pterocarpus clade</taxon>
        <taxon>Stylosanthes</taxon>
    </lineage>
</organism>
<dbReference type="Proteomes" id="UP001341840">
    <property type="component" value="Unassembled WGS sequence"/>
</dbReference>
<accession>A0ABU6RPK6</accession>
<reference evidence="1 2" key="1">
    <citation type="journal article" date="2023" name="Plants (Basel)">
        <title>Bridging the Gap: Combining Genomics and Transcriptomics Approaches to Understand Stylosanthes scabra, an Orphan Legume from the Brazilian Caatinga.</title>
        <authorList>
            <person name="Ferreira-Neto J.R.C."/>
            <person name="da Silva M.D."/>
            <person name="Binneck E."/>
            <person name="de Melo N.F."/>
            <person name="da Silva R.H."/>
            <person name="de Melo A.L.T.M."/>
            <person name="Pandolfi V."/>
            <person name="Bustamante F.O."/>
            <person name="Brasileiro-Vidal A.C."/>
            <person name="Benko-Iseppon A.M."/>
        </authorList>
    </citation>
    <scope>NUCLEOTIDE SEQUENCE [LARGE SCALE GENOMIC DNA]</scope>
    <source>
        <tissue evidence="1">Leaves</tissue>
    </source>
</reference>
<protein>
    <submittedName>
        <fullName evidence="1">Uncharacterized protein</fullName>
    </submittedName>
</protein>
<keyword evidence="2" id="KW-1185">Reference proteome</keyword>
<evidence type="ECO:0000313" key="1">
    <source>
        <dbReference type="EMBL" id="MED6125718.1"/>
    </source>
</evidence>
<proteinExistence type="predicted"/>